<feature type="transmembrane region" description="Helical" evidence="8">
    <location>
        <begin position="321"/>
        <end position="342"/>
    </location>
</feature>
<feature type="transmembrane region" description="Helical" evidence="8">
    <location>
        <begin position="354"/>
        <end position="373"/>
    </location>
</feature>
<keyword evidence="10" id="KW-1185">Reference proteome</keyword>
<dbReference type="Proteomes" id="UP001589654">
    <property type="component" value="Unassembled WGS sequence"/>
</dbReference>
<organism evidence="9 10">
    <name type="scientific">Echinicola jeungdonensis</name>
    <dbReference type="NCBI Taxonomy" id="709343"/>
    <lineage>
        <taxon>Bacteria</taxon>
        <taxon>Pseudomonadati</taxon>
        <taxon>Bacteroidota</taxon>
        <taxon>Cytophagia</taxon>
        <taxon>Cytophagales</taxon>
        <taxon>Cyclobacteriaceae</taxon>
        <taxon>Echinicola</taxon>
    </lineage>
</organism>
<feature type="transmembrane region" description="Helical" evidence="8">
    <location>
        <begin position="260"/>
        <end position="280"/>
    </location>
</feature>
<feature type="transmembrane region" description="Helical" evidence="8">
    <location>
        <begin position="407"/>
        <end position="427"/>
    </location>
</feature>
<dbReference type="RefSeq" id="WP_290249613.1">
    <property type="nucleotide sequence ID" value="NZ_JAUFQT010000002.1"/>
</dbReference>
<sequence>MKGNTAKIGVLIFLFLLTLGLLSYGIPRENFIIYFAVYAILFSVYLAVVSRFLHKRFSFFQLIFTAVVARLVAFWGIPGLSDDFYRFFWDGHMLLEGINPYAYSPQEFLTISSSSYWENLYPFLNSPENFSVYPPINQAIFAIAAWFGGQPFIGQLIIIRLILLIFECWSIFLMVRLFEVRGMAQNAAWWYALNPLVIIEVIGNLHFEGMMLPFILLAVLSLVQGKSLKGGLALGCAVGVKLTPLILIPLIIRYLGKKKILLWGIGLVTTLLISFSPLLWGASWLNFWESLSLYYGKFEFNASIYYLLREVGYWIKGYNTIVILSKVLALITFLLILFFSWTRNNNRKEGMIQKLPLIYFVFLLFSMVVHPWYLIPLLGLGIVAGMYFPVAWSFLVFLSYHAYQRQVYQESTIIIILEYALLFYAIYLDKNKIFHRKTLNFK</sequence>
<reference evidence="9 10" key="1">
    <citation type="submission" date="2024-09" db="EMBL/GenBank/DDBJ databases">
        <authorList>
            <person name="Sun Q."/>
            <person name="Mori K."/>
        </authorList>
    </citation>
    <scope>NUCLEOTIDE SEQUENCE [LARGE SCALE GENOMIC DNA]</scope>
    <source>
        <strain evidence="9 10">CECT 7682</strain>
    </source>
</reference>
<name>A0ABV5J5N4_9BACT</name>
<gene>
    <name evidence="9" type="primary">mptB</name>
    <name evidence="9" type="ORF">ACFFUR_09995</name>
</gene>
<dbReference type="NCBIfam" id="NF038066">
    <property type="entry name" value="MptB"/>
    <property type="match status" value="1"/>
</dbReference>
<dbReference type="InterPro" id="IPR049829">
    <property type="entry name" value="MptA/B-like"/>
</dbReference>
<evidence type="ECO:0000256" key="8">
    <source>
        <dbReference type="SAM" id="Phobius"/>
    </source>
</evidence>
<dbReference type="GO" id="GO:0016757">
    <property type="term" value="F:glycosyltransferase activity"/>
    <property type="evidence" value="ECO:0007669"/>
    <property type="project" value="UniProtKB-KW"/>
</dbReference>
<keyword evidence="3" id="KW-0808">Transferase</keyword>
<evidence type="ECO:0000256" key="7">
    <source>
        <dbReference type="ARBA" id="ARBA00043987"/>
    </source>
</evidence>
<feature type="transmembrane region" description="Helical" evidence="8">
    <location>
        <begin position="33"/>
        <end position="52"/>
    </location>
</feature>
<evidence type="ECO:0000313" key="10">
    <source>
        <dbReference type="Proteomes" id="UP001589654"/>
    </source>
</evidence>
<evidence type="ECO:0000256" key="1">
    <source>
        <dbReference type="ARBA" id="ARBA00004141"/>
    </source>
</evidence>
<evidence type="ECO:0000313" key="9">
    <source>
        <dbReference type="EMBL" id="MFB9212139.1"/>
    </source>
</evidence>
<protein>
    <submittedName>
        <fullName evidence="9">Polyprenol phosphomannose-dependent alpha 1,6 mannosyltransferase MptB</fullName>
    </submittedName>
</protein>
<proteinExistence type="inferred from homology"/>
<accession>A0ABV5J5N4</accession>
<dbReference type="EMBL" id="JBHMEW010000058">
    <property type="protein sequence ID" value="MFB9212139.1"/>
    <property type="molecule type" value="Genomic_DNA"/>
</dbReference>
<feature type="transmembrane region" description="Helical" evidence="8">
    <location>
        <begin position="59"/>
        <end position="77"/>
    </location>
</feature>
<evidence type="ECO:0000256" key="3">
    <source>
        <dbReference type="ARBA" id="ARBA00022679"/>
    </source>
</evidence>
<evidence type="ECO:0000256" key="5">
    <source>
        <dbReference type="ARBA" id="ARBA00022989"/>
    </source>
</evidence>
<feature type="transmembrane region" description="Helical" evidence="8">
    <location>
        <begin position="227"/>
        <end position="248"/>
    </location>
</feature>
<feature type="transmembrane region" description="Helical" evidence="8">
    <location>
        <begin position="379"/>
        <end position="400"/>
    </location>
</feature>
<comment type="subcellular location">
    <subcellularLocation>
        <location evidence="1">Membrane</location>
        <topology evidence="1">Multi-pass membrane protein</topology>
    </subcellularLocation>
</comment>
<evidence type="ECO:0000256" key="2">
    <source>
        <dbReference type="ARBA" id="ARBA00022676"/>
    </source>
</evidence>
<keyword evidence="2 9" id="KW-0328">Glycosyltransferase</keyword>
<keyword evidence="6 8" id="KW-0472">Membrane</keyword>
<feature type="transmembrane region" description="Helical" evidence="8">
    <location>
        <begin position="152"/>
        <end position="175"/>
    </location>
</feature>
<comment type="caution">
    <text evidence="9">The sequence shown here is derived from an EMBL/GenBank/DDBJ whole genome shotgun (WGS) entry which is preliminary data.</text>
</comment>
<comment type="similarity">
    <text evidence="7">Belongs to the MptA/B family.</text>
</comment>
<keyword evidence="5 8" id="KW-1133">Transmembrane helix</keyword>
<evidence type="ECO:0000256" key="6">
    <source>
        <dbReference type="ARBA" id="ARBA00023136"/>
    </source>
</evidence>
<dbReference type="Pfam" id="PF26314">
    <property type="entry name" value="MptA_B_family"/>
    <property type="match status" value="1"/>
</dbReference>
<evidence type="ECO:0000256" key="4">
    <source>
        <dbReference type="ARBA" id="ARBA00022692"/>
    </source>
</evidence>
<keyword evidence="4 8" id="KW-0812">Transmembrane</keyword>